<proteinExistence type="predicted"/>
<reference evidence="1" key="1">
    <citation type="submission" date="2015-12" db="EMBL/GenBank/DDBJ databases">
        <title>Gene expression during late stages of embryo sac development: a critical building block for successful pollen-pistil interactions.</title>
        <authorList>
            <person name="Liu Y."/>
            <person name="Joly V."/>
            <person name="Sabar M."/>
            <person name="Matton D.P."/>
        </authorList>
    </citation>
    <scope>NUCLEOTIDE SEQUENCE</scope>
</reference>
<dbReference type="EMBL" id="GEDG01030304">
    <property type="protein sequence ID" value="JAP12007.1"/>
    <property type="molecule type" value="Transcribed_RNA"/>
</dbReference>
<organism evidence="1">
    <name type="scientific">Solanum chacoense</name>
    <name type="common">Chaco potato</name>
    <dbReference type="NCBI Taxonomy" id="4108"/>
    <lineage>
        <taxon>Eukaryota</taxon>
        <taxon>Viridiplantae</taxon>
        <taxon>Streptophyta</taxon>
        <taxon>Embryophyta</taxon>
        <taxon>Tracheophyta</taxon>
        <taxon>Spermatophyta</taxon>
        <taxon>Magnoliopsida</taxon>
        <taxon>eudicotyledons</taxon>
        <taxon>Gunneridae</taxon>
        <taxon>Pentapetalae</taxon>
        <taxon>asterids</taxon>
        <taxon>lamiids</taxon>
        <taxon>Solanales</taxon>
        <taxon>Solanaceae</taxon>
        <taxon>Solanoideae</taxon>
        <taxon>Solaneae</taxon>
        <taxon>Solanum</taxon>
    </lineage>
</organism>
<dbReference type="AlphaFoldDB" id="A0A0V0GW96"/>
<protein>
    <submittedName>
        <fullName evidence="1">Putative ovule protein</fullName>
    </submittedName>
</protein>
<name>A0A0V0GW96_SOLCH</name>
<sequence length="110" mass="12748">MIRKIIAARNTLEHTQTMHLRTISIKAIYQKLLGDNLRVNWKCLMLLTMQDRGLDLLCGSNSRTDCKQLTYYKLGGWMWIKVASYANNNWNPGIIYMFNACSLNRCGKES</sequence>
<accession>A0A0V0GW96</accession>
<evidence type="ECO:0000313" key="1">
    <source>
        <dbReference type="EMBL" id="JAP12007.1"/>
    </source>
</evidence>